<dbReference type="RefSeq" id="WP_218027623.1">
    <property type="nucleotide sequence ID" value="NZ_BIFT01000002.1"/>
</dbReference>
<dbReference type="InterPro" id="IPR036388">
    <property type="entry name" value="WH-like_DNA-bd_sf"/>
</dbReference>
<dbReference type="AlphaFoldDB" id="A0A402BIR0"/>
<dbReference type="Gene3D" id="1.10.10.10">
    <property type="entry name" value="Winged helix-like DNA-binding domain superfamily/Winged helix DNA-binding domain"/>
    <property type="match status" value="1"/>
</dbReference>
<name>A0A402BIR0_9CHLR</name>
<dbReference type="GO" id="GO:0006355">
    <property type="term" value="P:regulation of DNA-templated transcription"/>
    <property type="evidence" value="ECO:0007669"/>
    <property type="project" value="InterPro"/>
</dbReference>
<dbReference type="InterPro" id="IPR000792">
    <property type="entry name" value="Tscrpt_reg_LuxR_C"/>
</dbReference>
<evidence type="ECO:0000259" key="4">
    <source>
        <dbReference type="PROSITE" id="PS50043"/>
    </source>
</evidence>
<proteinExistence type="predicted"/>
<evidence type="ECO:0000313" key="5">
    <source>
        <dbReference type="EMBL" id="GCE31284.1"/>
    </source>
</evidence>
<evidence type="ECO:0000313" key="6">
    <source>
        <dbReference type="Proteomes" id="UP000287171"/>
    </source>
</evidence>
<keyword evidence="6" id="KW-1185">Reference proteome</keyword>
<keyword evidence="3" id="KW-0804">Transcription</keyword>
<dbReference type="CDD" id="cd06170">
    <property type="entry name" value="LuxR_C_like"/>
    <property type="match status" value="1"/>
</dbReference>
<reference evidence="6" key="1">
    <citation type="submission" date="2018-12" db="EMBL/GenBank/DDBJ databases">
        <title>Tengunoibacter tsumagoiensis gen. nov., sp. nov., Dictyobacter kobayashii sp. nov., D. alpinus sp. nov., and D. joshuensis sp. nov. and description of Dictyobacteraceae fam. nov. within the order Ktedonobacterales isolated from Tengu-no-mugimeshi.</title>
        <authorList>
            <person name="Wang C.M."/>
            <person name="Zheng Y."/>
            <person name="Sakai Y."/>
            <person name="Toyoda A."/>
            <person name="Minakuchi Y."/>
            <person name="Abe K."/>
            <person name="Yokota A."/>
            <person name="Yabe S."/>
        </authorList>
    </citation>
    <scope>NUCLEOTIDE SEQUENCE [LARGE SCALE GENOMIC DNA]</scope>
    <source>
        <strain evidence="6">Uno16</strain>
    </source>
</reference>
<keyword evidence="2" id="KW-0238">DNA-binding</keyword>
<dbReference type="SUPFAM" id="SSF46894">
    <property type="entry name" value="C-terminal effector domain of the bipartite response regulators"/>
    <property type="match status" value="1"/>
</dbReference>
<dbReference type="Pfam" id="PF00196">
    <property type="entry name" value="GerE"/>
    <property type="match status" value="1"/>
</dbReference>
<dbReference type="GO" id="GO:0003677">
    <property type="term" value="F:DNA binding"/>
    <property type="evidence" value="ECO:0007669"/>
    <property type="project" value="UniProtKB-KW"/>
</dbReference>
<gene>
    <name evidence="5" type="ORF">KDA_67680</name>
</gene>
<dbReference type="EMBL" id="BIFT01000002">
    <property type="protein sequence ID" value="GCE31284.1"/>
    <property type="molecule type" value="Genomic_DNA"/>
</dbReference>
<feature type="domain" description="HTH luxR-type" evidence="4">
    <location>
        <begin position="146"/>
        <end position="213"/>
    </location>
</feature>
<dbReference type="SMART" id="SM00421">
    <property type="entry name" value="HTH_LUXR"/>
    <property type="match status" value="1"/>
</dbReference>
<dbReference type="InterPro" id="IPR016032">
    <property type="entry name" value="Sig_transdc_resp-reg_C-effctor"/>
</dbReference>
<dbReference type="PANTHER" id="PTHR44688">
    <property type="entry name" value="DNA-BINDING TRANSCRIPTIONAL ACTIVATOR DEVR_DOSR"/>
    <property type="match status" value="1"/>
</dbReference>
<comment type="caution">
    <text evidence="5">The sequence shown here is derived from an EMBL/GenBank/DDBJ whole genome shotgun (WGS) entry which is preliminary data.</text>
</comment>
<accession>A0A402BIR0</accession>
<dbReference type="Proteomes" id="UP000287171">
    <property type="component" value="Unassembled WGS sequence"/>
</dbReference>
<dbReference type="PROSITE" id="PS50043">
    <property type="entry name" value="HTH_LUXR_2"/>
    <property type="match status" value="1"/>
</dbReference>
<organism evidence="5 6">
    <name type="scientific">Dictyobacter alpinus</name>
    <dbReference type="NCBI Taxonomy" id="2014873"/>
    <lineage>
        <taxon>Bacteria</taxon>
        <taxon>Bacillati</taxon>
        <taxon>Chloroflexota</taxon>
        <taxon>Ktedonobacteria</taxon>
        <taxon>Ktedonobacterales</taxon>
        <taxon>Dictyobacteraceae</taxon>
        <taxon>Dictyobacter</taxon>
    </lineage>
</organism>
<keyword evidence="1" id="KW-0805">Transcription regulation</keyword>
<dbReference type="PRINTS" id="PR00038">
    <property type="entry name" value="HTHLUXR"/>
</dbReference>
<evidence type="ECO:0000256" key="3">
    <source>
        <dbReference type="ARBA" id="ARBA00023163"/>
    </source>
</evidence>
<evidence type="ECO:0000256" key="2">
    <source>
        <dbReference type="ARBA" id="ARBA00023125"/>
    </source>
</evidence>
<sequence>MAINPYVSSNRRTREAHEELVVSENVLQDMQQITALLNFSQMLCEQGIDGIARLCREVTVITQGRAQLSLGMHMKRVHTTSSARLTFPVQFGQSVYGTLKILADPLNAELPAMSLAAAQLLAQVCSSLLHNFEQAAFIQCQCKDLNYFINGSLTKREQEVLSLICYGHNRDQIAEILCITPATVGKHFQHIYDHLGVHCEHDALLAAYMVGLFSPFNTLDERENV</sequence>
<dbReference type="PANTHER" id="PTHR44688:SF16">
    <property type="entry name" value="DNA-BINDING TRANSCRIPTIONAL ACTIVATOR DEVR_DOSR"/>
    <property type="match status" value="1"/>
</dbReference>
<protein>
    <recommendedName>
        <fullName evidence="4">HTH luxR-type domain-containing protein</fullName>
    </recommendedName>
</protein>
<evidence type="ECO:0000256" key="1">
    <source>
        <dbReference type="ARBA" id="ARBA00023015"/>
    </source>
</evidence>